<dbReference type="SUPFAM" id="SSF50156">
    <property type="entry name" value="PDZ domain-like"/>
    <property type="match status" value="1"/>
</dbReference>
<sequence>HPVSWAPSGDGTRLVGHMILNKYCKGEVGPASSAAILGLKVTGGKILDSGRIGATIEKVKKGSIADTVGHLRPGDEVIEWNGRSLQGKTFEEVYDIIAESRQEPQVELMVSRQLSDVGRHPVRRHTHAGGPMPREGGGYDPRKLSEPGADRRPSVTITSPGSPETYSQRRPHSPTAAPKIQ</sequence>
<dbReference type="GO" id="GO:0042391">
    <property type="term" value="P:regulation of membrane potential"/>
    <property type="evidence" value="ECO:0007669"/>
    <property type="project" value="TreeGrafter"/>
</dbReference>
<dbReference type="GO" id="GO:0048791">
    <property type="term" value="P:calcium ion-regulated exocytosis of neurotransmitter"/>
    <property type="evidence" value="ECO:0007669"/>
    <property type="project" value="TreeGrafter"/>
</dbReference>
<evidence type="ECO:0000256" key="1">
    <source>
        <dbReference type="SAM" id="MobiDB-lite"/>
    </source>
</evidence>
<protein>
    <recommendedName>
        <fullName evidence="2">PDZ domain-containing protein</fullName>
    </recommendedName>
</protein>
<dbReference type="InterPro" id="IPR001478">
    <property type="entry name" value="PDZ"/>
</dbReference>
<feature type="compositionally biased region" description="Polar residues" evidence="1">
    <location>
        <begin position="155"/>
        <end position="168"/>
    </location>
</feature>
<dbReference type="PANTHER" id="PTHR12157:SF21">
    <property type="entry name" value="RAB3 INTERACTING MOLECULE, ISOFORM F"/>
    <property type="match status" value="1"/>
</dbReference>
<organism evidence="3 4">
    <name type="scientific">Meganyctiphanes norvegica</name>
    <name type="common">Northern krill</name>
    <name type="synonym">Thysanopoda norvegica</name>
    <dbReference type="NCBI Taxonomy" id="48144"/>
    <lineage>
        <taxon>Eukaryota</taxon>
        <taxon>Metazoa</taxon>
        <taxon>Ecdysozoa</taxon>
        <taxon>Arthropoda</taxon>
        <taxon>Crustacea</taxon>
        <taxon>Multicrustacea</taxon>
        <taxon>Malacostraca</taxon>
        <taxon>Eumalacostraca</taxon>
        <taxon>Eucarida</taxon>
        <taxon>Euphausiacea</taxon>
        <taxon>Euphausiidae</taxon>
        <taxon>Meganyctiphanes</taxon>
    </lineage>
</organism>
<feature type="region of interest" description="Disordered" evidence="1">
    <location>
        <begin position="112"/>
        <end position="181"/>
    </location>
</feature>
<evidence type="ECO:0000313" key="3">
    <source>
        <dbReference type="EMBL" id="CAL4231048.1"/>
    </source>
</evidence>
<feature type="non-terminal residue" evidence="3">
    <location>
        <position position="181"/>
    </location>
</feature>
<dbReference type="PANTHER" id="PTHR12157">
    <property type="entry name" value="REGULATING SYNAPTIC MEMBRANE EXOCYTOSIS PROTEIN"/>
    <property type="match status" value="1"/>
</dbReference>
<feature type="domain" description="PDZ" evidence="2">
    <location>
        <begin position="17"/>
        <end position="112"/>
    </location>
</feature>
<evidence type="ECO:0000313" key="4">
    <source>
        <dbReference type="Proteomes" id="UP001497623"/>
    </source>
</evidence>
<dbReference type="EMBL" id="CAXKWB010108899">
    <property type="protein sequence ID" value="CAL4231048.1"/>
    <property type="molecule type" value="Genomic_DNA"/>
</dbReference>
<dbReference type="FunFam" id="2.30.42.10:FF:000003">
    <property type="entry name" value="Regulating synaptic membrane exocytosis protein 1, putative"/>
    <property type="match status" value="1"/>
</dbReference>
<dbReference type="Gene3D" id="2.30.42.10">
    <property type="match status" value="1"/>
</dbReference>
<dbReference type="GO" id="GO:0044325">
    <property type="term" value="F:transmembrane transporter binding"/>
    <property type="evidence" value="ECO:0007669"/>
    <property type="project" value="TreeGrafter"/>
</dbReference>
<dbReference type="AlphaFoldDB" id="A0AAV2SNM1"/>
<dbReference type="Proteomes" id="UP001497623">
    <property type="component" value="Unassembled WGS sequence"/>
</dbReference>
<feature type="non-terminal residue" evidence="3">
    <location>
        <position position="1"/>
    </location>
</feature>
<dbReference type="InterPro" id="IPR036034">
    <property type="entry name" value="PDZ_sf"/>
</dbReference>
<dbReference type="GO" id="GO:0042734">
    <property type="term" value="C:presynaptic membrane"/>
    <property type="evidence" value="ECO:0007669"/>
    <property type="project" value="TreeGrafter"/>
</dbReference>
<gene>
    <name evidence="3" type="ORF">MNOR_LOCUS39785</name>
</gene>
<accession>A0AAV2SNM1</accession>
<dbReference type="InterPro" id="IPR039032">
    <property type="entry name" value="Rim-like"/>
</dbReference>
<keyword evidence="4" id="KW-1185">Reference proteome</keyword>
<feature type="compositionally biased region" description="Basic and acidic residues" evidence="1">
    <location>
        <begin position="140"/>
        <end position="153"/>
    </location>
</feature>
<dbReference type="GO" id="GO:0048167">
    <property type="term" value="P:regulation of synaptic plasticity"/>
    <property type="evidence" value="ECO:0007669"/>
    <property type="project" value="TreeGrafter"/>
</dbReference>
<proteinExistence type="predicted"/>
<dbReference type="GO" id="GO:0031267">
    <property type="term" value="F:small GTPase binding"/>
    <property type="evidence" value="ECO:0007669"/>
    <property type="project" value="InterPro"/>
</dbReference>
<dbReference type="Pfam" id="PF00595">
    <property type="entry name" value="PDZ"/>
    <property type="match status" value="1"/>
</dbReference>
<name>A0AAV2SNM1_MEGNR</name>
<comment type="caution">
    <text evidence="3">The sequence shown here is derived from an EMBL/GenBank/DDBJ whole genome shotgun (WGS) entry which is preliminary data.</text>
</comment>
<dbReference type="GO" id="GO:0048788">
    <property type="term" value="C:cytoskeleton of presynaptic active zone"/>
    <property type="evidence" value="ECO:0007669"/>
    <property type="project" value="TreeGrafter"/>
</dbReference>
<dbReference type="GO" id="GO:0050806">
    <property type="term" value="P:positive regulation of synaptic transmission"/>
    <property type="evidence" value="ECO:0007669"/>
    <property type="project" value="TreeGrafter"/>
</dbReference>
<reference evidence="3 4" key="1">
    <citation type="submission" date="2024-05" db="EMBL/GenBank/DDBJ databases">
        <authorList>
            <person name="Wallberg A."/>
        </authorList>
    </citation>
    <scope>NUCLEOTIDE SEQUENCE [LARGE SCALE GENOMIC DNA]</scope>
</reference>
<evidence type="ECO:0000259" key="2">
    <source>
        <dbReference type="PROSITE" id="PS50106"/>
    </source>
</evidence>
<dbReference type="CDD" id="cd06714">
    <property type="entry name" value="PDZ_RIM-like"/>
    <property type="match status" value="1"/>
</dbReference>
<dbReference type="SMART" id="SM00228">
    <property type="entry name" value="PDZ"/>
    <property type="match status" value="1"/>
</dbReference>
<dbReference type="PROSITE" id="PS50106">
    <property type="entry name" value="PDZ"/>
    <property type="match status" value="1"/>
</dbReference>